<proteinExistence type="predicted"/>
<comment type="caution">
    <text evidence="1">The sequence shown here is derived from an EMBL/GenBank/DDBJ whole genome shotgun (WGS) entry which is preliminary data.</text>
</comment>
<evidence type="ECO:0000313" key="1">
    <source>
        <dbReference type="EMBL" id="RAL19464.1"/>
    </source>
</evidence>
<dbReference type="AlphaFoldDB" id="A0A328C4K8"/>
<keyword evidence="2" id="KW-1185">Reference proteome</keyword>
<evidence type="ECO:0000313" key="2">
    <source>
        <dbReference type="Proteomes" id="UP000248689"/>
    </source>
</evidence>
<gene>
    <name evidence="1" type="ORF">C5N92_03210</name>
</gene>
<reference evidence="2" key="1">
    <citation type="submission" date="2018-02" db="EMBL/GenBank/DDBJ databases">
        <title>Glaesserella australis sp. nov., isolated from the lungs of pigs.</title>
        <authorList>
            <person name="Turni C."/>
            <person name="Christensen H."/>
        </authorList>
    </citation>
    <scope>NUCLEOTIDE SEQUENCE [LARGE SCALE GENOMIC DNA]</scope>
    <source>
        <strain evidence="2">HS4635</strain>
    </source>
</reference>
<protein>
    <submittedName>
        <fullName evidence="1">DUF3791 domain-containing protein</fullName>
    </submittedName>
</protein>
<sequence>MMANPILLQRKYARIIVLLATQLHISLAEALDCFMFSKTYEMMSEGIADLHCLSDDYLVEEILREQQNG</sequence>
<dbReference type="OrthoDB" id="1080189at2"/>
<name>A0A328C4K8_9PAST</name>
<dbReference type="Proteomes" id="UP000248689">
    <property type="component" value="Unassembled WGS sequence"/>
</dbReference>
<organism evidence="1 2">
    <name type="scientific">Glaesserella australis</name>
    <dbReference type="NCBI Taxonomy" id="2094024"/>
    <lineage>
        <taxon>Bacteria</taxon>
        <taxon>Pseudomonadati</taxon>
        <taxon>Pseudomonadota</taxon>
        <taxon>Gammaproteobacteria</taxon>
        <taxon>Pasteurellales</taxon>
        <taxon>Pasteurellaceae</taxon>
        <taxon>Glaesserella</taxon>
    </lineage>
</organism>
<accession>A0A328C4K8</accession>
<dbReference type="EMBL" id="PTPX01000006">
    <property type="protein sequence ID" value="RAL19464.1"/>
    <property type="molecule type" value="Genomic_DNA"/>
</dbReference>